<dbReference type="AlphaFoldDB" id="A0A329RNM0"/>
<evidence type="ECO:0000313" key="3">
    <source>
        <dbReference type="EMBL" id="RAW25859.1"/>
    </source>
</evidence>
<gene>
    <name evidence="2" type="ORF">JG687_00012003</name>
    <name evidence="3" type="ORF">PC110_g17730</name>
</gene>
<accession>A0A329RNM0</accession>
<keyword evidence="4" id="KW-1185">Reference proteome</keyword>
<feature type="region of interest" description="Disordered" evidence="1">
    <location>
        <begin position="72"/>
        <end position="106"/>
    </location>
</feature>
<proteinExistence type="predicted"/>
<evidence type="ECO:0000313" key="4">
    <source>
        <dbReference type="Proteomes" id="UP000251314"/>
    </source>
</evidence>
<dbReference type="EMBL" id="JAENGZ010000772">
    <property type="protein sequence ID" value="KAG6954092.1"/>
    <property type="molecule type" value="Genomic_DNA"/>
</dbReference>
<reference evidence="2" key="2">
    <citation type="submission" date="2021-01" db="EMBL/GenBank/DDBJ databases">
        <title>Phytophthora aleatoria, a newly-described species from Pinus radiata is distinct from Phytophthora cactorum isolates based on comparative genomics.</title>
        <authorList>
            <person name="Mcdougal R."/>
            <person name="Panda P."/>
            <person name="Williams N."/>
            <person name="Studholme D.J."/>
        </authorList>
    </citation>
    <scope>NUCLEOTIDE SEQUENCE</scope>
    <source>
        <strain evidence="2">NZFS 3830</strain>
    </source>
</reference>
<name>A0A329RNM0_9STRA</name>
<dbReference type="OrthoDB" id="10269875at2759"/>
<dbReference type="Proteomes" id="UP000251314">
    <property type="component" value="Unassembled WGS sequence"/>
</dbReference>
<comment type="caution">
    <text evidence="3">The sequence shown here is derived from an EMBL/GenBank/DDBJ whole genome shotgun (WGS) entry which is preliminary data.</text>
</comment>
<dbReference type="VEuPathDB" id="FungiDB:PC110_g17730"/>
<dbReference type="EMBL" id="MJFZ01000704">
    <property type="protein sequence ID" value="RAW25859.1"/>
    <property type="molecule type" value="Genomic_DNA"/>
</dbReference>
<dbReference type="Proteomes" id="UP000688947">
    <property type="component" value="Unassembled WGS sequence"/>
</dbReference>
<protein>
    <submittedName>
        <fullName evidence="3">Uncharacterized protein</fullName>
    </submittedName>
</protein>
<organism evidence="3 4">
    <name type="scientific">Phytophthora cactorum</name>
    <dbReference type="NCBI Taxonomy" id="29920"/>
    <lineage>
        <taxon>Eukaryota</taxon>
        <taxon>Sar</taxon>
        <taxon>Stramenopiles</taxon>
        <taxon>Oomycota</taxon>
        <taxon>Peronosporomycetes</taxon>
        <taxon>Peronosporales</taxon>
        <taxon>Peronosporaceae</taxon>
        <taxon>Phytophthora</taxon>
    </lineage>
</organism>
<evidence type="ECO:0000313" key="2">
    <source>
        <dbReference type="EMBL" id="KAG6954092.1"/>
    </source>
</evidence>
<reference evidence="3 4" key="1">
    <citation type="submission" date="2018-01" db="EMBL/GenBank/DDBJ databases">
        <title>Draft genome of the strawberry crown rot pathogen Phytophthora cactorum.</title>
        <authorList>
            <person name="Armitage A.D."/>
            <person name="Lysoe E."/>
            <person name="Nellist C.F."/>
            <person name="Harrison R.J."/>
            <person name="Brurberg M.B."/>
        </authorList>
    </citation>
    <scope>NUCLEOTIDE SEQUENCE [LARGE SCALE GENOMIC DNA]</scope>
    <source>
        <strain evidence="3 4">10300</strain>
    </source>
</reference>
<evidence type="ECO:0000256" key="1">
    <source>
        <dbReference type="SAM" id="MobiDB-lite"/>
    </source>
</evidence>
<sequence>MRAPLDPREERCQGRQLEVGKDCHGSHWNGRLTGLHGGVVQYAGDGAELVASMVPLQIPSVAIFGSSHPSEMTRAQEPLRRPWMAETADTSDSGAPTDVKADRMSPGNGEGAVCMRSGVAVGWPPTVQGKDSVVNFPSLTIVEAN</sequence>